<dbReference type="PRINTS" id="PR00633">
    <property type="entry name" value="RCCNDNSATION"/>
</dbReference>
<dbReference type="InterPro" id="IPR051553">
    <property type="entry name" value="Ran_GTPase-activating"/>
</dbReference>
<accession>A0ABD2P1I1</accession>
<dbReference type="InterPro" id="IPR000408">
    <property type="entry name" value="Reg_chr_condens"/>
</dbReference>
<evidence type="ECO:0000313" key="7">
    <source>
        <dbReference type="Proteomes" id="UP001516400"/>
    </source>
</evidence>
<dbReference type="Gene3D" id="2.130.10.30">
    <property type="entry name" value="Regulator of chromosome condensation 1/beta-lactamase-inhibitor protein II"/>
    <property type="match status" value="1"/>
</dbReference>
<evidence type="ECO:0000256" key="2">
    <source>
        <dbReference type="ARBA" id="ARBA00022737"/>
    </source>
</evidence>
<dbReference type="InterPro" id="IPR058923">
    <property type="entry name" value="RCC1-like_dom"/>
</dbReference>
<feature type="compositionally biased region" description="Basic and acidic residues" evidence="4">
    <location>
        <begin position="208"/>
        <end position="224"/>
    </location>
</feature>
<feature type="repeat" description="RCC1" evidence="3">
    <location>
        <begin position="35"/>
        <end position="86"/>
    </location>
</feature>
<feature type="domain" description="RCC1-like" evidence="5">
    <location>
        <begin position="37"/>
        <end position="417"/>
    </location>
</feature>
<reference evidence="6 7" key="1">
    <citation type="journal article" date="2021" name="BMC Biol.">
        <title>Horizontally acquired antibacterial genes associated with adaptive radiation of ladybird beetles.</title>
        <authorList>
            <person name="Li H.S."/>
            <person name="Tang X.F."/>
            <person name="Huang Y.H."/>
            <person name="Xu Z.Y."/>
            <person name="Chen M.L."/>
            <person name="Du X.Y."/>
            <person name="Qiu B.Y."/>
            <person name="Chen P.T."/>
            <person name="Zhang W."/>
            <person name="Slipinski A."/>
            <person name="Escalona H.E."/>
            <person name="Waterhouse R.M."/>
            <person name="Zwick A."/>
            <person name="Pang H."/>
        </authorList>
    </citation>
    <scope>NUCLEOTIDE SEQUENCE [LARGE SCALE GENOMIC DNA]</scope>
    <source>
        <strain evidence="6">SYSU2018</strain>
    </source>
</reference>
<keyword evidence="7" id="KW-1185">Reference proteome</keyword>
<proteinExistence type="predicted"/>
<dbReference type="SUPFAM" id="SSF50985">
    <property type="entry name" value="RCC1/BLIP-II"/>
    <property type="match status" value="1"/>
</dbReference>
<name>A0ABD2P1I1_9CUCU</name>
<dbReference type="AlphaFoldDB" id="A0ABD2P1I1"/>
<comment type="caution">
    <text evidence="6">The sequence shown here is derived from an EMBL/GenBank/DDBJ whole genome shotgun (WGS) entry which is preliminary data.</text>
</comment>
<evidence type="ECO:0000256" key="3">
    <source>
        <dbReference type="PROSITE-ProRule" id="PRU00235"/>
    </source>
</evidence>
<feature type="repeat" description="RCC1" evidence="3">
    <location>
        <begin position="263"/>
        <end position="314"/>
    </location>
</feature>
<feature type="repeat" description="RCC1" evidence="3">
    <location>
        <begin position="192"/>
        <end position="261"/>
    </location>
</feature>
<gene>
    <name evidence="6" type="ORF">HHI36_018920</name>
</gene>
<dbReference type="EMBL" id="JABFTP020000165">
    <property type="protein sequence ID" value="KAL3284777.1"/>
    <property type="molecule type" value="Genomic_DNA"/>
</dbReference>
<dbReference type="Proteomes" id="UP001516400">
    <property type="component" value="Unassembled WGS sequence"/>
</dbReference>
<sequence>MAPKRKLQNHTEERKSKKAKFILDSDIFTPSTRQGVVLVTGQNDVGQLGLGDEVMEKSRLALLELNDKEIVDICAGGMHTVCLTKDGKVFTFGCNDEGALGRKTDEEENSEYRPGQVELPGQVIQISAGDSHTVALLEDGKVFAWGTFRDTHGNMGLTTSGNERFPYEIIKDIPIVKVASGENHIVFLSKFGQVYTCGNGEQGQLGRTSERHSGRDGRGGMSKAQREKLLKPALINVKPSLRLHFENIWCGSCGTYVKASGTDDIYVFGLNNYGQLGLNHRGQQYTPAHSKIFSEQKIVEISGGVHHTLALNAIGNTFAIGRHEYGRLGLGEDSKDADELTKIPKLSDLKVITISAGSCTSFAVTDKGGLFCWGMGTSGQLGTGNDEDCLEPTLVAGKQLEHRSVVKVSSGGQHTVVLAVTTNNNKSDE</sequence>
<evidence type="ECO:0000256" key="1">
    <source>
        <dbReference type="ARBA" id="ARBA00022658"/>
    </source>
</evidence>
<feature type="repeat" description="RCC1" evidence="3">
    <location>
        <begin position="87"/>
        <end position="139"/>
    </location>
</feature>
<evidence type="ECO:0000313" key="6">
    <source>
        <dbReference type="EMBL" id="KAL3284777.1"/>
    </source>
</evidence>
<feature type="repeat" description="RCC1" evidence="3">
    <location>
        <begin position="140"/>
        <end position="191"/>
    </location>
</feature>
<dbReference type="Pfam" id="PF25390">
    <property type="entry name" value="WD40_RLD"/>
    <property type="match status" value="1"/>
</dbReference>
<feature type="repeat" description="RCC1" evidence="3">
    <location>
        <begin position="368"/>
        <end position="421"/>
    </location>
</feature>
<dbReference type="PROSITE" id="PS00626">
    <property type="entry name" value="RCC1_2"/>
    <property type="match status" value="4"/>
</dbReference>
<dbReference type="PROSITE" id="PS50012">
    <property type="entry name" value="RCC1_3"/>
    <property type="match status" value="7"/>
</dbReference>
<feature type="repeat" description="RCC1" evidence="3">
    <location>
        <begin position="315"/>
        <end position="367"/>
    </location>
</feature>
<keyword evidence="1" id="KW-0344">Guanine-nucleotide releasing factor</keyword>
<dbReference type="PROSITE" id="PS00625">
    <property type="entry name" value="RCC1_1"/>
    <property type="match status" value="1"/>
</dbReference>
<evidence type="ECO:0000259" key="5">
    <source>
        <dbReference type="Pfam" id="PF25390"/>
    </source>
</evidence>
<evidence type="ECO:0000256" key="4">
    <source>
        <dbReference type="SAM" id="MobiDB-lite"/>
    </source>
</evidence>
<organism evidence="6 7">
    <name type="scientific">Cryptolaemus montrouzieri</name>
    <dbReference type="NCBI Taxonomy" id="559131"/>
    <lineage>
        <taxon>Eukaryota</taxon>
        <taxon>Metazoa</taxon>
        <taxon>Ecdysozoa</taxon>
        <taxon>Arthropoda</taxon>
        <taxon>Hexapoda</taxon>
        <taxon>Insecta</taxon>
        <taxon>Pterygota</taxon>
        <taxon>Neoptera</taxon>
        <taxon>Endopterygota</taxon>
        <taxon>Coleoptera</taxon>
        <taxon>Polyphaga</taxon>
        <taxon>Cucujiformia</taxon>
        <taxon>Coccinelloidea</taxon>
        <taxon>Coccinellidae</taxon>
        <taxon>Scymninae</taxon>
        <taxon>Scymnini</taxon>
        <taxon>Cryptolaemus</taxon>
    </lineage>
</organism>
<dbReference type="PANTHER" id="PTHR45982">
    <property type="entry name" value="REGULATOR OF CHROMOSOME CONDENSATION"/>
    <property type="match status" value="1"/>
</dbReference>
<feature type="region of interest" description="Disordered" evidence="4">
    <location>
        <begin position="202"/>
        <end position="224"/>
    </location>
</feature>
<keyword evidence="2" id="KW-0677">Repeat</keyword>
<dbReference type="InterPro" id="IPR009091">
    <property type="entry name" value="RCC1/BLIP-II"/>
</dbReference>
<protein>
    <recommendedName>
        <fullName evidence="5">RCC1-like domain-containing protein</fullName>
    </recommendedName>
</protein>
<dbReference type="PANTHER" id="PTHR45982:SF1">
    <property type="entry name" value="REGULATOR OF CHROMOSOME CONDENSATION"/>
    <property type="match status" value="1"/>
</dbReference>